<reference evidence="5" key="1">
    <citation type="submission" date="2020-05" db="UniProtKB">
        <authorList>
            <consortium name="EnsemblMetazoa"/>
        </authorList>
    </citation>
    <scope>IDENTIFICATION</scope>
    <source>
        <strain evidence="5">FUMOZ</strain>
    </source>
</reference>
<keyword evidence="3" id="KW-0732">Signal</keyword>
<feature type="domain" description="TIL" evidence="4">
    <location>
        <begin position="25"/>
        <end position="77"/>
    </location>
</feature>
<evidence type="ECO:0000256" key="1">
    <source>
        <dbReference type="ARBA" id="ARBA00022690"/>
    </source>
</evidence>
<dbReference type="EnsemblMetazoa" id="AFUN014447-RA">
    <property type="protein sequence ID" value="AFUN014447-PA"/>
    <property type="gene ID" value="AFUN014447"/>
</dbReference>
<dbReference type="GO" id="GO:0030414">
    <property type="term" value="F:peptidase inhibitor activity"/>
    <property type="evidence" value="ECO:0007669"/>
    <property type="project" value="UniProtKB-KW"/>
</dbReference>
<dbReference type="InterPro" id="IPR036084">
    <property type="entry name" value="Ser_inhib-like_sf"/>
</dbReference>
<organism evidence="5">
    <name type="scientific">Anopheles funestus</name>
    <name type="common">African malaria mosquito</name>
    <dbReference type="NCBI Taxonomy" id="62324"/>
    <lineage>
        <taxon>Eukaryota</taxon>
        <taxon>Metazoa</taxon>
        <taxon>Ecdysozoa</taxon>
        <taxon>Arthropoda</taxon>
        <taxon>Hexapoda</taxon>
        <taxon>Insecta</taxon>
        <taxon>Pterygota</taxon>
        <taxon>Neoptera</taxon>
        <taxon>Endopterygota</taxon>
        <taxon>Diptera</taxon>
        <taxon>Nematocera</taxon>
        <taxon>Culicoidea</taxon>
        <taxon>Culicidae</taxon>
        <taxon>Anophelinae</taxon>
        <taxon>Anopheles</taxon>
    </lineage>
</organism>
<feature type="chain" id="PRO_5008135410" evidence="3">
    <location>
        <begin position="22"/>
        <end position="83"/>
    </location>
</feature>
<evidence type="ECO:0000256" key="3">
    <source>
        <dbReference type="SAM" id="SignalP"/>
    </source>
</evidence>
<dbReference type="Pfam" id="PF01826">
    <property type="entry name" value="TIL"/>
    <property type="match status" value="1"/>
</dbReference>
<dbReference type="InterPro" id="IPR051368">
    <property type="entry name" value="SerProtInhib-TIL_Domain"/>
</dbReference>
<evidence type="ECO:0000313" key="5">
    <source>
        <dbReference type="EnsemblMetazoa" id="AFUN014447-PA"/>
    </source>
</evidence>
<protein>
    <submittedName>
        <fullName evidence="5">TIL domain-containing protein</fullName>
    </submittedName>
</protein>
<proteinExistence type="predicted"/>
<sequence>MKSSLIFFIVALLFIVSVSSAEEKCIENQRYDTCGSHCPASCFVDVIPCSDECVMGCVCIDGYVRNDNNECIPKSQCPQQNNH</sequence>
<keyword evidence="1" id="KW-0646">Protease inhibitor</keyword>
<keyword evidence="2" id="KW-1015">Disulfide bond</keyword>
<dbReference type="PANTHER" id="PTHR23259:SF70">
    <property type="entry name" value="ACCESSORY GLAND PROTEIN ACP62F-RELATED"/>
    <property type="match status" value="1"/>
</dbReference>
<dbReference type="VEuPathDB" id="VectorBase:AFUN2_005728"/>
<feature type="signal peptide" evidence="3">
    <location>
        <begin position="1"/>
        <end position="21"/>
    </location>
</feature>
<evidence type="ECO:0000259" key="4">
    <source>
        <dbReference type="Pfam" id="PF01826"/>
    </source>
</evidence>
<dbReference type="InterPro" id="IPR002919">
    <property type="entry name" value="TIL_dom"/>
</dbReference>
<accession>A0A182S1W0</accession>
<dbReference type="SUPFAM" id="SSF57567">
    <property type="entry name" value="Serine protease inhibitors"/>
    <property type="match status" value="1"/>
</dbReference>
<dbReference type="AlphaFoldDB" id="A0A182S1W0"/>
<dbReference type="VEuPathDB" id="VectorBase:AFUN014447"/>
<dbReference type="PANTHER" id="PTHR23259">
    <property type="entry name" value="RIDDLE"/>
    <property type="match status" value="1"/>
</dbReference>
<dbReference type="Gene3D" id="2.10.25.10">
    <property type="entry name" value="Laminin"/>
    <property type="match status" value="1"/>
</dbReference>
<name>A0A182S1W0_ANOFN</name>
<dbReference type="CDD" id="cd19941">
    <property type="entry name" value="TIL"/>
    <property type="match status" value="1"/>
</dbReference>
<evidence type="ECO:0000256" key="2">
    <source>
        <dbReference type="ARBA" id="ARBA00023157"/>
    </source>
</evidence>